<reference evidence="3 4" key="1">
    <citation type="submission" date="2021-01" db="EMBL/GenBank/DDBJ databases">
        <title>Complete genome sequences of Corynebacterium macginleyi strains isolated from infectious keratitis.</title>
        <authorList>
            <person name="Sagerfors S."/>
            <person name="Poehlein A."/>
            <person name="Soderquist B."/>
            <person name="Bruggemann H."/>
        </authorList>
    </citation>
    <scope>NUCLEOTIDE SEQUENCE [LARGE SCALE GENOMIC DNA]</scope>
    <source>
        <strain evidence="3 4">12T220</strain>
    </source>
</reference>
<sequence>MASTVYAVWGTREAMKAGESRASALSVVGPRGYHPLAWALEVQERVASSAQRRNETINVIQSFSPEELDPDKPRDVERAHSAGLALAGKVAPGCDVLVATHTDTAHVHNHILIANHDRQTGYAAPKGAGNAWHVREVNDAVMESYGLEVLEQHEVSYSHDERMAKAKGLDIDGSELSLDELTRENWREFARARIDELLEDERVVEALDDDGEKGINSALDVMEDIAPEYHLSFSRKGRGKRKRERSSFAVVDDNGDVLRVTGANGKGNARAASAGSRLGADFTLDGLRAQLLQMQAEENIREIGEFDYGYEYAPEEESGYWREFEVGESTGSGGAEVSEGRCGSSQGRGSPVRATGENGPGHEDALQFRRGVEELPDGIPSRETLEDLGGYGALAEELGHATERLKEYNRRNGGIQRGSEADGGRDNEGRGGSGPAAGSDSKSETVSDERGGGDRQVPDVAGDSGPGRPRSKRGANESKRQRSREADRLHREASEADGGSEAENDHEPEF</sequence>
<gene>
    <name evidence="3" type="ORF">GWO63_003055</name>
</gene>
<keyword evidence="4" id="KW-1185">Reference proteome</keyword>
<dbReference type="RefSeq" id="WP_200440405.1">
    <property type="nucleotide sequence ID" value="NZ_JAACBW010000042.1"/>
</dbReference>
<dbReference type="Proteomes" id="UP001518680">
    <property type="component" value="Unassembled WGS sequence"/>
</dbReference>
<proteinExistence type="predicted"/>
<feature type="compositionally biased region" description="Basic and acidic residues" evidence="1">
    <location>
        <begin position="474"/>
        <end position="494"/>
    </location>
</feature>
<evidence type="ECO:0000256" key="1">
    <source>
        <dbReference type="SAM" id="MobiDB-lite"/>
    </source>
</evidence>
<accession>A0ABS1Y4H7</accession>
<comment type="caution">
    <text evidence="3">The sequence shown here is derived from an EMBL/GenBank/DDBJ whole genome shotgun (WGS) entry which is preliminary data.</text>
</comment>
<evidence type="ECO:0000259" key="2">
    <source>
        <dbReference type="Pfam" id="PF03432"/>
    </source>
</evidence>
<evidence type="ECO:0000313" key="4">
    <source>
        <dbReference type="Proteomes" id="UP001518680"/>
    </source>
</evidence>
<dbReference type="EMBL" id="JAACBX020000001">
    <property type="protein sequence ID" value="MBM0243279.1"/>
    <property type="molecule type" value="Genomic_DNA"/>
</dbReference>
<feature type="region of interest" description="Disordered" evidence="1">
    <location>
        <begin position="327"/>
        <end position="364"/>
    </location>
</feature>
<organism evidence="3 4">
    <name type="scientific">Corynebacterium macginleyi</name>
    <dbReference type="NCBI Taxonomy" id="38290"/>
    <lineage>
        <taxon>Bacteria</taxon>
        <taxon>Bacillati</taxon>
        <taxon>Actinomycetota</taxon>
        <taxon>Actinomycetes</taxon>
        <taxon>Mycobacteriales</taxon>
        <taxon>Corynebacteriaceae</taxon>
        <taxon>Corynebacterium</taxon>
    </lineage>
</organism>
<dbReference type="InterPro" id="IPR005094">
    <property type="entry name" value="Endonuclease_MobA/VirD2"/>
</dbReference>
<dbReference type="Pfam" id="PF03432">
    <property type="entry name" value="Relaxase"/>
    <property type="match status" value="1"/>
</dbReference>
<feature type="compositionally biased region" description="Basic and acidic residues" evidence="1">
    <location>
        <begin position="419"/>
        <end position="429"/>
    </location>
</feature>
<feature type="region of interest" description="Disordered" evidence="1">
    <location>
        <begin position="405"/>
        <end position="510"/>
    </location>
</feature>
<feature type="compositionally biased region" description="Basic and acidic residues" evidence="1">
    <location>
        <begin position="441"/>
        <end position="457"/>
    </location>
</feature>
<protein>
    <submittedName>
        <fullName evidence="3">Relaxase/mobilization nuclease domain-containing protein</fullName>
    </submittedName>
</protein>
<evidence type="ECO:0000313" key="3">
    <source>
        <dbReference type="EMBL" id="MBM0243279.1"/>
    </source>
</evidence>
<feature type="domain" description="MobA/VirD2-like nuclease" evidence="2">
    <location>
        <begin position="37"/>
        <end position="147"/>
    </location>
</feature>
<name>A0ABS1Y4H7_9CORY</name>